<feature type="domain" description="AprE-like long alpha-helical hairpin" evidence="10">
    <location>
        <begin position="101"/>
        <end position="287"/>
    </location>
</feature>
<proteinExistence type="inferred from homology"/>
<dbReference type="PRINTS" id="PR01490">
    <property type="entry name" value="RTXTOXIND"/>
</dbReference>
<dbReference type="InterPro" id="IPR058982">
    <property type="entry name" value="Beta-barrel_AprE"/>
</dbReference>
<dbReference type="Proteomes" id="UP000302163">
    <property type="component" value="Chromosome"/>
</dbReference>
<comment type="similarity">
    <text evidence="2 9">Belongs to the membrane fusion protein (MFP) (TC 8.A.1) family.</text>
</comment>
<name>A0A4V1G7D9_9ENTR</name>
<evidence type="ECO:0000256" key="7">
    <source>
        <dbReference type="ARBA" id="ARBA00022989"/>
    </source>
</evidence>
<feature type="domain" description="AprE-like beta-barrel" evidence="11">
    <location>
        <begin position="333"/>
        <end position="422"/>
    </location>
</feature>
<evidence type="ECO:0000256" key="1">
    <source>
        <dbReference type="ARBA" id="ARBA00004377"/>
    </source>
</evidence>
<keyword evidence="8 9" id="KW-0472">Membrane</keyword>
<dbReference type="PROSITE" id="PS00543">
    <property type="entry name" value="HLYD_FAMILY"/>
    <property type="match status" value="1"/>
</dbReference>
<dbReference type="EMBL" id="CP040428">
    <property type="protein sequence ID" value="QCT19307.1"/>
    <property type="molecule type" value="Genomic_DNA"/>
</dbReference>
<dbReference type="InterPro" id="IPR010129">
    <property type="entry name" value="T1SS_HlyD"/>
</dbReference>
<dbReference type="Pfam" id="PF26002">
    <property type="entry name" value="Beta-barrel_AprE"/>
    <property type="match status" value="1"/>
</dbReference>
<organism evidence="12 13">
    <name type="scientific">Jejubacter calystegiae</name>
    <dbReference type="NCBI Taxonomy" id="2579935"/>
    <lineage>
        <taxon>Bacteria</taxon>
        <taxon>Pseudomonadati</taxon>
        <taxon>Pseudomonadota</taxon>
        <taxon>Gammaproteobacteria</taxon>
        <taxon>Enterobacterales</taxon>
        <taxon>Enterobacteriaceae</taxon>
        <taxon>Jejubacter</taxon>
    </lineage>
</organism>
<dbReference type="Gene3D" id="1.10.287.470">
    <property type="entry name" value="Helix hairpin bin"/>
    <property type="match status" value="1"/>
</dbReference>
<evidence type="ECO:0000256" key="5">
    <source>
        <dbReference type="ARBA" id="ARBA00022519"/>
    </source>
</evidence>
<reference evidence="12 13" key="1">
    <citation type="submission" date="2019-05" db="EMBL/GenBank/DDBJ databases">
        <title>Complete genome sequence of Izhakiella calystegiae KSNA2, an endophyte isolated from beach morning glory (Calystegia soldanella).</title>
        <authorList>
            <person name="Jiang L."/>
            <person name="Jeong J.C."/>
            <person name="Kim C.Y."/>
            <person name="Kim D.H."/>
            <person name="Kim S.W."/>
            <person name="Lee j."/>
        </authorList>
    </citation>
    <scope>NUCLEOTIDE SEQUENCE [LARGE SCALE GENOMIC DNA]</scope>
    <source>
        <strain evidence="12 13">KSNA2</strain>
    </source>
</reference>
<evidence type="ECO:0000256" key="4">
    <source>
        <dbReference type="ARBA" id="ARBA00022475"/>
    </source>
</evidence>
<dbReference type="GO" id="GO:0009306">
    <property type="term" value="P:protein secretion"/>
    <property type="evidence" value="ECO:0007669"/>
    <property type="project" value="InterPro"/>
</dbReference>
<dbReference type="OrthoDB" id="9775513at2"/>
<dbReference type="InterPro" id="IPR058781">
    <property type="entry name" value="HH_AprE-like"/>
</dbReference>
<keyword evidence="6 9" id="KW-0812">Transmembrane</keyword>
<dbReference type="GO" id="GO:0005886">
    <property type="term" value="C:plasma membrane"/>
    <property type="evidence" value="ECO:0007669"/>
    <property type="project" value="UniProtKB-SubCell"/>
</dbReference>
<dbReference type="NCBIfam" id="TIGR01843">
    <property type="entry name" value="type_I_hlyD"/>
    <property type="match status" value="1"/>
</dbReference>
<evidence type="ECO:0000256" key="8">
    <source>
        <dbReference type="ARBA" id="ARBA00023136"/>
    </source>
</evidence>
<protein>
    <recommendedName>
        <fullName evidence="9">Membrane fusion protein (MFP) family protein</fullName>
    </recommendedName>
</protein>
<dbReference type="Gene3D" id="2.40.50.100">
    <property type="match status" value="1"/>
</dbReference>
<comment type="subcellular location">
    <subcellularLocation>
        <location evidence="1 9">Cell inner membrane</location>
        <topology evidence="1 9">Single-pass membrane protein</topology>
    </subcellularLocation>
</comment>
<evidence type="ECO:0000256" key="6">
    <source>
        <dbReference type="ARBA" id="ARBA00022692"/>
    </source>
</evidence>
<dbReference type="InterPro" id="IPR006144">
    <property type="entry name" value="Secretion_HlyD_CS"/>
</dbReference>
<keyword evidence="3 9" id="KW-0813">Transport</keyword>
<evidence type="ECO:0000256" key="3">
    <source>
        <dbReference type="ARBA" id="ARBA00022448"/>
    </source>
</evidence>
<dbReference type="Gene3D" id="2.40.30.170">
    <property type="match status" value="1"/>
</dbReference>
<evidence type="ECO:0000259" key="11">
    <source>
        <dbReference type="Pfam" id="PF26002"/>
    </source>
</evidence>
<dbReference type="InterPro" id="IPR050739">
    <property type="entry name" value="MFP"/>
</dbReference>
<evidence type="ECO:0000313" key="13">
    <source>
        <dbReference type="Proteomes" id="UP000302163"/>
    </source>
</evidence>
<dbReference type="PANTHER" id="PTHR30386">
    <property type="entry name" value="MEMBRANE FUSION SUBUNIT OF EMRAB-TOLC MULTIDRUG EFFLUX PUMP"/>
    <property type="match status" value="1"/>
</dbReference>
<evidence type="ECO:0000313" key="12">
    <source>
        <dbReference type="EMBL" id="QCT19307.1"/>
    </source>
</evidence>
<dbReference type="AlphaFoldDB" id="A0A4V1G7D9"/>
<keyword evidence="13" id="KW-1185">Reference proteome</keyword>
<feature type="transmembrane region" description="Helical" evidence="9">
    <location>
        <begin position="24"/>
        <end position="46"/>
    </location>
</feature>
<gene>
    <name evidence="12" type="ORF">FEM41_06355</name>
</gene>
<dbReference type="PANTHER" id="PTHR30386:SF17">
    <property type="entry name" value="ALKALINE PROTEASE SECRETION PROTEIN APRE"/>
    <property type="match status" value="1"/>
</dbReference>
<keyword evidence="7 9" id="KW-1133">Transmembrane helix</keyword>
<evidence type="ECO:0000259" key="10">
    <source>
        <dbReference type="Pfam" id="PF25994"/>
    </source>
</evidence>
<sequence>MEQKKTPFIAPEETSNAGGNNERFYQLMGIAVIIIGIMGFFSWAAFAPLDKGVTASGTVIVAGNRKAVQAPSNGIVESIRIKEGDRIQAGVTLIELSRTPSQARYEQARDKYLAALAATARLQAERDNLATPVYPDTLLEDRWRPQGEAAIALQNQLFHARRQAMLGELNSNQHSLTSLELQTQSLSRALNLKKRMNNNLIQQLHDTKSLAEQGIFPLNRYRELQRQQHETQSQIEELTGQIASNKEKQKGIKQNIERSQGEYYRDVNTLLEKSTAESNEQQKNIQITHYELEHTQIVAPISGTIMALKVMTPDSVLSSGETLMEIVPDDLPLVVDAQVNSDLIDKVYPGLEVNMMFTALNQNKTPVIPGHVSLVSPDRLINKNNGEPYYQVQITVSDEGMELLKNEDIRPGMSAGVLIKTGSRSLLNYLFKPVLDRAKTALTEE</sequence>
<dbReference type="Pfam" id="PF25994">
    <property type="entry name" value="HH_AprE"/>
    <property type="match status" value="1"/>
</dbReference>
<keyword evidence="4 9" id="KW-1003">Cell membrane</keyword>
<keyword evidence="5 9" id="KW-0997">Cell inner membrane</keyword>
<dbReference type="KEGG" id="izh:FEM41_06355"/>
<evidence type="ECO:0000256" key="2">
    <source>
        <dbReference type="ARBA" id="ARBA00009477"/>
    </source>
</evidence>
<evidence type="ECO:0000256" key="9">
    <source>
        <dbReference type="RuleBase" id="RU365093"/>
    </source>
</evidence>
<dbReference type="RefSeq" id="WP_138095191.1">
    <property type="nucleotide sequence ID" value="NZ_CP040428.1"/>
</dbReference>
<dbReference type="SUPFAM" id="SSF111369">
    <property type="entry name" value="HlyD-like secretion proteins"/>
    <property type="match status" value="2"/>
</dbReference>
<accession>A0A4V1G7D9</accession>